<dbReference type="InterPro" id="IPR013741">
    <property type="entry name" value="KorB_domain"/>
</dbReference>
<reference evidence="4" key="1">
    <citation type="submission" date="2022-09" db="EMBL/GenBank/DDBJ databases">
        <title>Intensive care unit water sources are persistently colonized with multi-drug resistant bacteria and are the site of extensive horizontal gene transfer of antibiotic resistance genes.</title>
        <authorList>
            <person name="Diorio-Toth L."/>
        </authorList>
    </citation>
    <scope>NUCLEOTIDE SEQUENCE</scope>
    <source>
        <strain evidence="4">GD03843</strain>
    </source>
</reference>
<evidence type="ECO:0000313" key="5">
    <source>
        <dbReference type="Proteomes" id="UP001161094"/>
    </source>
</evidence>
<dbReference type="Pfam" id="PF24720">
    <property type="entry name" value="DUF7673"/>
    <property type="match status" value="1"/>
</dbReference>
<dbReference type="InterPro" id="IPR056090">
    <property type="entry name" value="DUF7673"/>
</dbReference>
<dbReference type="CDD" id="cd16398">
    <property type="entry name" value="KorB_N_like"/>
    <property type="match status" value="1"/>
</dbReference>
<evidence type="ECO:0000256" key="2">
    <source>
        <dbReference type="SAM" id="MobiDB-lite"/>
    </source>
</evidence>
<dbReference type="InterPro" id="IPR050336">
    <property type="entry name" value="Chromosome_partition/occlusion"/>
</dbReference>
<dbReference type="InterPro" id="IPR004437">
    <property type="entry name" value="ParB/RepB/Spo0J"/>
</dbReference>
<dbReference type="GO" id="GO:0007059">
    <property type="term" value="P:chromosome segregation"/>
    <property type="evidence" value="ECO:0007669"/>
    <property type="project" value="TreeGrafter"/>
</dbReference>
<accession>A0AA42IT69</accession>
<dbReference type="PANTHER" id="PTHR33375:SF1">
    <property type="entry name" value="CHROMOSOME-PARTITIONING PROTEIN PARB-RELATED"/>
    <property type="match status" value="1"/>
</dbReference>
<evidence type="ECO:0000313" key="4">
    <source>
        <dbReference type="EMBL" id="MDH0734780.1"/>
    </source>
</evidence>
<dbReference type="GO" id="GO:0005694">
    <property type="term" value="C:chromosome"/>
    <property type="evidence" value="ECO:0007669"/>
    <property type="project" value="TreeGrafter"/>
</dbReference>
<dbReference type="SUPFAM" id="SSF110849">
    <property type="entry name" value="ParB/Sulfiredoxin"/>
    <property type="match status" value="1"/>
</dbReference>
<dbReference type="Proteomes" id="UP001161094">
    <property type="component" value="Unassembled WGS sequence"/>
</dbReference>
<dbReference type="Gene3D" id="6.10.250.140">
    <property type="match status" value="1"/>
</dbReference>
<dbReference type="EMBL" id="JAOCDZ010000001">
    <property type="protein sequence ID" value="MDH0734780.1"/>
    <property type="molecule type" value="Genomic_DNA"/>
</dbReference>
<dbReference type="NCBIfam" id="TIGR00180">
    <property type="entry name" value="parB_part"/>
    <property type="match status" value="1"/>
</dbReference>
<comment type="caution">
    <text evidence="4">The sequence shown here is derived from an EMBL/GenBank/DDBJ whole genome shotgun (WGS) entry which is preliminary data.</text>
</comment>
<dbReference type="InterPro" id="IPR036086">
    <property type="entry name" value="ParB/Sulfiredoxin_sf"/>
</dbReference>
<dbReference type="SUPFAM" id="SSF109709">
    <property type="entry name" value="KorB DNA-binding domain-like"/>
    <property type="match status" value="1"/>
</dbReference>
<dbReference type="Gene3D" id="1.10.10.730">
    <property type="entry name" value="KorB DNA-binding domain"/>
    <property type="match status" value="1"/>
</dbReference>
<gene>
    <name evidence="4" type="ORF">N5D93_03110</name>
</gene>
<protein>
    <submittedName>
        <fullName evidence="4">ParB/RepB/Spo0J family partition protein</fullName>
    </submittedName>
</protein>
<evidence type="ECO:0000256" key="1">
    <source>
        <dbReference type="ARBA" id="ARBA00006295"/>
    </source>
</evidence>
<dbReference type="Pfam" id="PF02195">
    <property type="entry name" value="ParB_N"/>
    <property type="match status" value="1"/>
</dbReference>
<comment type="similarity">
    <text evidence="1">Belongs to the ParB family.</text>
</comment>
<evidence type="ECO:0000259" key="3">
    <source>
        <dbReference type="SMART" id="SM00470"/>
    </source>
</evidence>
<dbReference type="SMART" id="SM00470">
    <property type="entry name" value="ParB"/>
    <property type="match status" value="1"/>
</dbReference>
<dbReference type="AlphaFoldDB" id="A0AA42IT69"/>
<dbReference type="InterPro" id="IPR003115">
    <property type="entry name" value="ParB_N"/>
</dbReference>
<dbReference type="Gene3D" id="3.90.1530.30">
    <property type="match status" value="1"/>
</dbReference>
<feature type="domain" description="ParB-like N-terminal" evidence="3">
    <location>
        <begin position="35"/>
        <end position="134"/>
    </location>
</feature>
<name>A0AA42IT69_9BURK</name>
<proteinExistence type="inferred from homology"/>
<dbReference type="RefSeq" id="WP_279993767.1">
    <property type="nucleotide sequence ID" value="NZ_JAOCDZ010000001.1"/>
</dbReference>
<organism evidence="4 5">
    <name type="scientific">Achromobacter spanius</name>
    <dbReference type="NCBI Taxonomy" id="217203"/>
    <lineage>
        <taxon>Bacteria</taxon>
        <taxon>Pseudomonadati</taxon>
        <taxon>Pseudomonadota</taxon>
        <taxon>Betaproteobacteria</taxon>
        <taxon>Burkholderiales</taxon>
        <taxon>Alcaligenaceae</taxon>
        <taxon>Achromobacter</taxon>
    </lineage>
</organism>
<feature type="region of interest" description="Disordered" evidence="2">
    <location>
        <begin position="214"/>
        <end position="289"/>
    </location>
</feature>
<sequence>MNGSNDTQFGGGLDLAGLGDLASMLDGPQQNVGYQMYDIARIHPDPDNRRRAYNNGLSAESIAEMAATIRDRESQGKRGVMVPISLRPHPSIIGDFMINHGHRRYLGSIEAGLSQIPAFEDPDFDDFDQMIENLQREGLSGREAADFIGGKLAEGMTQADIARKLGKSKAWVSMHVAMLDLPEPVAEAVANGQVTDVTLAKELVVAHRENPDAVEELLSSPVRKPTRASVKALRQAADSKPKVTSPTPAGHGEQDEQPAEGEITAQGSKQAVSGENPGESPSADEVPAHVREEFDRMRARRDQDACDRSDPALKKSGMQALQRLIEIARRDTQQSKRVADFLLSWWNATSCGGFDLSDFWSVDAEIADDMVTVIGLIRRSRAYPDTFGTQVHDQFKALVTLWRPALIAN</sequence>
<dbReference type="Pfam" id="PF08535">
    <property type="entry name" value="KorB"/>
    <property type="match status" value="1"/>
</dbReference>
<dbReference type="GO" id="GO:0003677">
    <property type="term" value="F:DNA binding"/>
    <property type="evidence" value="ECO:0007669"/>
    <property type="project" value="InterPro"/>
</dbReference>
<dbReference type="InterPro" id="IPR042075">
    <property type="entry name" value="KorB_DNA-db"/>
</dbReference>
<dbReference type="PANTHER" id="PTHR33375">
    <property type="entry name" value="CHROMOSOME-PARTITIONING PROTEIN PARB-RELATED"/>
    <property type="match status" value="1"/>
</dbReference>